<proteinExistence type="predicted"/>
<evidence type="ECO:0000256" key="1">
    <source>
        <dbReference type="SAM" id="Phobius"/>
    </source>
</evidence>
<organism evidence="2 3">
    <name type="scientific">Sphingomonas panacisoli</name>
    <dbReference type="NCBI Taxonomy" id="1813879"/>
    <lineage>
        <taxon>Bacteria</taxon>
        <taxon>Pseudomonadati</taxon>
        <taxon>Pseudomonadota</taxon>
        <taxon>Alphaproteobacteria</taxon>
        <taxon>Sphingomonadales</taxon>
        <taxon>Sphingomonadaceae</taxon>
        <taxon>Sphingomonas</taxon>
    </lineage>
</organism>
<feature type="transmembrane region" description="Helical" evidence="1">
    <location>
        <begin position="74"/>
        <end position="99"/>
    </location>
</feature>
<dbReference type="RefSeq" id="WP_146569959.1">
    <property type="nucleotide sequence ID" value="NZ_CP042306.1"/>
</dbReference>
<feature type="transmembrane region" description="Helical" evidence="1">
    <location>
        <begin position="26"/>
        <end position="46"/>
    </location>
</feature>
<reference evidence="2 3" key="1">
    <citation type="submission" date="2019-07" db="EMBL/GenBank/DDBJ databases">
        <title>Full genome sequence of Sphingomonas sp. 4R-6-7(HKS19).</title>
        <authorList>
            <person name="Im W.-T."/>
        </authorList>
    </citation>
    <scope>NUCLEOTIDE SEQUENCE [LARGE SCALE GENOMIC DNA]</scope>
    <source>
        <strain evidence="2 3">HKS19</strain>
    </source>
</reference>
<dbReference type="AlphaFoldDB" id="A0A5B8LGH3"/>
<keyword evidence="1" id="KW-1133">Transmembrane helix</keyword>
<dbReference type="Proteomes" id="UP000315673">
    <property type="component" value="Chromosome"/>
</dbReference>
<sequence length="104" mass="10967">MTSWPCFPSAIRRTAPLAGYDWARTGAVILLAVCAVLAAIAGATAWRHFRRVRDEASGGHDALAEIGHGRTRFVALWGAYLGAGFALATLVTLAGFLLVPQCLG</sequence>
<protein>
    <submittedName>
        <fullName evidence="2">Uncharacterized protein</fullName>
    </submittedName>
</protein>
<accession>A0A5B8LGH3</accession>
<evidence type="ECO:0000313" key="3">
    <source>
        <dbReference type="Proteomes" id="UP000315673"/>
    </source>
</evidence>
<keyword evidence="3" id="KW-1185">Reference proteome</keyword>
<dbReference type="KEGG" id="spai:FPZ24_04765"/>
<name>A0A5B8LGH3_9SPHN</name>
<keyword evidence="1" id="KW-0472">Membrane</keyword>
<evidence type="ECO:0000313" key="2">
    <source>
        <dbReference type="EMBL" id="QDZ06875.1"/>
    </source>
</evidence>
<keyword evidence="1" id="KW-0812">Transmembrane</keyword>
<dbReference type="EMBL" id="CP042306">
    <property type="protein sequence ID" value="QDZ06875.1"/>
    <property type="molecule type" value="Genomic_DNA"/>
</dbReference>
<gene>
    <name evidence="2" type="ORF">FPZ24_04765</name>
</gene>
<dbReference type="OrthoDB" id="7596258at2"/>